<dbReference type="GO" id="GO:0007399">
    <property type="term" value="P:nervous system development"/>
    <property type="evidence" value="ECO:0007669"/>
    <property type="project" value="UniProtKB-KW"/>
</dbReference>
<proteinExistence type="predicted"/>
<dbReference type="Pfam" id="PF10179">
    <property type="entry name" value="NDNF"/>
    <property type="match status" value="1"/>
</dbReference>
<dbReference type="Pfam" id="PF24354">
    <property type="entry name" value="NDNF_N"/>
    <property type="match status" value="1"/>
</dbReference>
<dbReference type="EMBL" id="SCEB01214359">
    <property type="protein sequence ID" value="RXM35819.1"/>
    <property type="molecule type" value="Genomic_DNA"/>
</dbReference>
<dbReference type="PANTHER" id="PTHR14619">
    <property type="entry name" value="NEURON-DERIVED NEUROTROPHIC FACTOR"/>
    <property type="match status" value="1"/>
</dbReference>
<protein>
    <recommendedName>
        <fullName evidence="10">Protein NDNF</fullName>
    </recommendedName>
</protein>
<keyword evidence="8" id="KW-1015">Disulfide bond</keyword>
<dbReference type="GO" id="GO:0005509">
    <property type="term" value="F:calcium ion binding"/>
    <property type="evidence" value="ECO:0007669"/>
    <property type="project" value="InterPro"/>
</dbReference>
<comment type="caution">
    <text evidence="13">The sequence shown here is derived from an EMBL/GenBank/DDBJ whole genome shotgun (WGS) entry which is preliminary data.</text>
</comment>
<dbReference type="GO" id="GO:0005576">
    <property type="term" value="C:extracellular region"/>
    <property type="evidence" value="ECO:0007669"/>
    <property type="project" value="UniProtKB-SubCell"/>
</dbReference>
<evidence type="ECO:0000256" key="6">
    <source>
        <dbReference type="ARBA" id="ARBA00022837"/>
    </source>
</evidence>
<evidence type="ECO:0000256" key="8">
    <source>
        <dbReference type="ARBA" id="ARBA00023157"/>
    </source>
</evidence>
<keyword evidence="4" id="KW-0732">Signal</keyword>
<dbReference type="GO" id="GO:0008201">
    <property type="term" value="F:heparin binding"/>
    <property type="evidence" value="ECO:0007669"/>
    <property type="project" value="TreeGrafter"/>
</dbReference>
<keyword evidence="7" id="KW-0524">Neurogenesis</keyword>
<dbReference type="Gene3D" id="1.10.238.10">
    <property type="entry name" value="EF-hand"/>
    <property type="match status" value="1"/>
</dbReference>
<organism evidence="13 14">
    <name type="scientific">Acipenser ruthenus</name>
    <name type="common">Sterlet sturgeon</name>
    <dbReference type="NCBI Taxonomy" id="7906"/>
    <lineage>
        <taxon>Eukaryota</taxon>
        <taxon>Metazoa</taxon>
        <taxon>Chordata</taxon>
        <taxon>Craniata</taxon>
        <taxon>Vertebrata</taxon>
        <taxon>Euteleostomi</taxon>
        <taxon>Actinopterygii</taxon>
        <taxon>Chondrostei</taxon>
        <taxon>Acipenseriformes</taxon>
        <taxon>Acipenseridae</taxon>
        <taxon>Acipenser</taxon>
    </lineage>
</organism>
<evidence type="ECO:0000256" key="10">
    <source>
        <dbReference type="ARBA" id="ARBA00024096"/>
    </source>
</evidence>
<evidence type="ECO:0000256" key="3">
    <source>
        <dbReference type="ARBA" id="ARBA00022723"/>
    </source>
</evidence>
<name>A0A444UKU4_ACIRT</name>
<reference evidence="13 14" key="1">
    <citation type="submission" date="2019-01" db="EMBL/GenBank/DDBJ databases">
        <title>Draft Genome and Complete Hox-Cluster Characterization of the Sterlet Sturgeon (Acipenser ruthenus).</title>
        <authorList>
            <person name="Wei Q."/>
        </authorList>
    </citation>
    <scope>NUCLEOTIDE SEQUENCE [LARGE SCALE GENOMIC DNA]</scope>
    <source>
        <strain evidence="13">WHYD16114868_AA</strain>
        <tissue evidence="13">Blood</tissue>
    </source>
</reference>
<dbReference type="Gene3D" id="2.60.40.10">
    <property type="entry name" value="Immunoglobulins"/>
    <property type="match status" value="1"/>
</dbReference>
<evidence type="ECO:0000256" key="11">
    <source>
        <dbReference type="ARBA" id="ARBA00046135"/>
    </source>
</evidence>
<dbReference type="InterPro" id="IPR018247">
    <property type="entry name" value="EF_Hand_1_Ca_BS"/>
</dbReference>
<evidence type="ECO:0000259" key="12">
    <source>
        <dbReference type="SMART" id="SM00060"/>
    </source>
</evidence>
<dbReference type="InterPro" id="IPR003961">
    <property type="entry name" value="FN3_dom"/>
</dbReference>
<dbReference type="InterPro" id="IPR056225">
    <property type="entry name" value="NDNF_N"/>
</dbReference>
<comment type="subcellular location">
    <subcellularLocation>
        <location evidence="1">Secreted</location>
    </subcellularLocation>
</comment>
<sequence>MFSSVPEAVCSEGEYGQFPFRLLDWFLLLSRMGDPGSNNTSSIPSTPLPQSCLSREQRRRLAEWRFGVLDRNKDGKLGRRDLKKLRYKHMPLEHCAQRFFQSCDADSNKKVTLREWTGCLVDRSEIWFQQFMCVLALLCWDGSVPQLLSAALSAVQSSLPVPLDPRAAALRERGPAVPLPSAPRGWYFAAEEAHSPYSITVTPCDVPIEWRLSAKTLLAKPVSTLHLESKKSKPEQYWRTSEAVMDLFIYRGNSAEMFTSRSSSKTLYAIMLLSTERDTQVTMYLTTRDMPRGLIPELPSDPRVDTVGVGMTSVTLSWKPSPSVLQQHQQQDFHYCLLVNRWHNYKSLCAAETAMKKKEEEKPSSMGSWWWHGSSEISTSLHPGQHTALKSSGDKSSGVTGVCTGTENTYTFSDLLPETQYYFDAFVVNRLNQTSSTYTGTFAHTLPEPQPEVVQLIDGEITRVDLEGRRPQQQYSFRPKSWQRSALFTFQTCTRGQVRVKITSKGRTLASQVVDGLGRILLEGMPKYVLQLEPASKSGASLKIQASTAYHKPAFPLLPDSLKLKSFSKLRTCDSVTLAWLGTQERSKYCVYRKRIAETQLQLVKKKRDDDRCSGPESRRKAEKVLCKYFQELNPLRAVTTATVAGLEPGMSYLFDVYLIGQWGFPVKYRSKVVRTKKAC</sequence>
<gene>
    <name evidence="13" type="ORF">EOD39_0885</name>
</gene>
<evidence type="ECO:0000256" key="2">
    <source>
        <dbReference type="ARBA" id="ARBA00022525"/>
    </source>
</evidence>
<keyword evidence="6" id="KW-0106">Calcium</keyword>
<comment type="function">
    <text evidence="11">Secretory protein that plays a role in various cellular processes. Acts as a chemorepellent acting on gonadotropin-releasing hormone (GnRH) expressing neurons regulating their migration to the hypothalamus. Also promotes neuron migration, growth and survival as well as neurite outgrowth and is involved in the development of the olfactory system. May also act through the regulation of growth factors activity and downstream signaling. Also regulates extracellular matrix assembly and cell adhesiveness. Promotes endothelial cell survival, vessel formation and plays an important role in the process of revascularization through NOS3-dependent mechanisms.</text>
</comment>
<dbReference type="InterPro" id="IPR011992">
    <property type="entry name" value="EF-hand-dom_pair"/>
</dbReference>
<dbReference type="InterPro" id="IPR055271">
    <property type="entry name" value="NDNF_Fn(III)_1"/>
</dbReference>
<dbReference type="InterPro" id="IPR019577">
    <property type="entry name" value="SPARC/Testican_Ca-bd-dom"/>
</dbReference>
<keyword evidence="2" id="KW-0964">Secreted</keyword>
<dbReference type="CDD" id="cd00252">
    <property type="entry name" value="EFh_SPARC_EC"/>
    <property type="match status" value="1"/>
</dbReference>
<dbReference type="Proteomes" id="UP000289886">
    <property type="component" value="Unassembled WGS sequence"/>
</dbReference>
<keyword evidence="14" id="KW-1185">Reference proteome</keyword>
<dbReference type="PANTHER" id="PTHR14619:SF9">
    <property type="entry name" value="PROTEIN NDNF"/>
    <property type="match status" value="1"/>
</dbReference>
<keyword evidence="3" id="KW-0479">Metal-binding</keyword>
<dbReference type="InterPro" id="IPR036116">
    <property type="entry name" value="FN3_sf"/>
</dbReference>
<keyword evidence="9" id="KW-0325">Glycoprotein</keyword>
<dbReference type="SUPFAM" id="SSF49265">
    <property type="entry name" value="Fibronectin type III"/>
    <property type="match status" value="1"/>
</dbReference>
<evidence type="ECO:0000256" key="7">
    <source>
        <dbReference type="ARBA" id="ARBA00022902"/>
    </source>
</evidence>
<dbReference type="Pfam" id="PF10591">
    <property type="entry name" value="SPARC_Ca_bdg"/>
    <property type="match status" value="1"/>
</dbReference>
<evidence type="ECO:0000313" key="13">
    <source>
        <dbReference type="EMBL" id="RXM35819.1"/>
    </source>
</evidence>
<accession>A0A444UKU4</accession>
<evidence type="ECO:0000313" key="14">
    <source>
        <dbReference type="Proteomes" id="UP000289886"/>
    </source>
</evidence>
<dbReference type="AlphaFoldDB" id="A0A444UKU4"/>
<dbReference type="SUPFAM" id="SSF47473">
    <property type="entry name" value="EF-hand"/>
    <property type="match status" value="1"/>
</dbReference>
<dbReference type="SMART" id="SM00060">
    <property type="entry name" value="FN3"/>
    <property type="match status" value="2"/>
</dbReference>
<evidence type="ECO:0000256" key="9">
    <source>
        <dbReference type="ARBA" id="ARBA00023180"/>
    </source>
</evidence>
<dbReference type="PROSITE" id="PS00018">
    <property type="entry name" value="EF_HAND_1"/>
    <property type="match status" value="2"/>
</dbReference>
<feature type="domain" description="Fibronectin type-III" evidence="12">
    <location>
        <begin position="556"/>
        <end position="666"/>
    </location>
</feature>
<evidence type="ECO:0000256" key="5">
    <source>
        <dbReference type="ARBA" id="ARBA00022737"/>
    </source>
</evidence>
<dbReference type="Pfam" id="PF19433">
    <property type="entry name" value="NDNF_C"/>
    <property type="match status" value="1"/>
</dbReference>
<keyword evidence="5" id="KW-0677">Repeat</keyword>
<dbReference type="InterPro" id="IPR045805">
    <property type="entry name" value="NDNF_C"/>
</dbReference>
<dbReference type="InterPro" id="IPR019326">
    <property type="entry name" value="NDNF"/>
</dbReference>
<dbReference type="InterPro" id="IPR013783">
    <property type="entry name" value="Ig-like_fold"/>
</dbReference>
<feature type="domain" description="Fibronectin type-III" evidence="12">
    <location>
        <begin position="296"/>
        <end position="435"/>
    </location>
</feature>
<evidence type="ECO:0000256" key="4">
    <source>
        <dbReference type="ARBA" id="ARBA00022729"/>
    </source>
</evidence>
<evidence type="ECO:0000256" key="1">
    <source>
        <dbReference type="ARBA" id="ARBA00004613"/>
    </source>
</evidence>